<evidence type="ECO:0000313" key="4">
    <source>
        <dbReference type="Proteomes" id="UP000266721"/>
    </source>
</evidence>
<organism evidence="3 4">
    <name type="scientific">Mytilus galloprovincialis</name>
    <name type="common">Mediterranean mussel</name>
    <dbReference type="NCBI Taxonomy" id="29158"/>
    <lineage>
        <taxon>Eukaryota</taxon>
        <taxon>Metazoa</taxon>
        <taxon>Spiralia</taxon>
        <taxon>Lophotrochozoa</taxon>
        <taxon>Mollusca</taxon>
        <taxon>Bivalvia</taxon>
        <taxon>Autobranchia</taxon>
        <taxon>Pteriomorphia</taxon>
        <taxon>Mytilida</taxon>
        <taxon>Mytiloidea</taxon>
        <taxon>Mytilidae</taxon>
        <taxon>Mytilinae</taxon>
        <taxon>Mytilus</taxon>
    </lineage>
</organism>
<dbReference type="Proteomes" id="UP000266721">
    <property type="component" value="Unassembled WGS sequence"/>
</dbReference>
<dbReference type="SMR" id="A0A3R5TL99"/>
<feature type="coiled-coil region" evidence="1">
    <location>
        <begin position="28"/>
        <end position="213"/>
    </location>
</feature>
<keyword evidence="1" id="KW-0175">Coiled coil</keyword>
<dbReference type="EMBL" id="KV608668">
    <property type="protein sequence ID" value="OPL20425.1"/>
    <property type="molecule type" value="Genomic_DNA"/>
</dbReference>
<accession>A0A3R5TL99</accession>
<dbReference type="PANTHER" id="PTHR19327">
    <property type="entry name" value="GOLGIN"/>
    <property type="match status" value="1"/>
</dbReference>
<dbReference type="GO" id="GO:0005794">
    <property type="term" value="C:Golgi apparatus"/>
    <property type="evidence" value="ECO:0007669"/>
    <property type="project" value="TreeGrafter"/>
</dbReference>
<evidence type="ECO:0000313" key="3">
    <source>
        <dbReference type="EMBL" id="OPL20425.1"/>
    </source>
</evidence>
<evidence type="ECO:0000256" key="1">
    <source>
        <dbReference type="SAM" id="Coils"/>
    </source>
</evidence>
<dbReference type="GO" id="GO:0031267">
    <property type="term" value="F:small GTPase binding"/>
    <property type="evidence" value="ECO:0007669"/>
    <property type="project" value="TreeGrafter"/>
</dbReference>
<dbReference type="AlphaFoldDB" id="A0A3R5TL99"/>
<evidence type="ECO:0000256" key="2">
    <source>
        <dbReference type="SAM" id="MobiDB-lite"/>
    </source>
</evidence>
<proteinExistence type="predicted"/>
<keyword evidence="4" id="KW-1185">Reference proteome</keyword>
<protein>
    <submittedName>
        <fullName evidence="3">Golgin 4 subfamily a member</fullName>
    </submittedName>
</protein>
<name>A0A3R5TL99_MYTGA</name>
<dbReference type="PANTHER" id="PTHR19327:SF0">
    <property type="entry name" value="GOLGIN SUBFAMILY A MEMBER 4"/>
    <property type="match status" value="1"/>
</dbReference>
<feature type="region of interest" description="Disordered" evidence="2">
    <location>
        <begin position="1"/>
        <end position="23"/>
    </location>
</feature>
<reference evidence="3 4" key="1">
    <citation type="journal article" date="2016" name="PLoS ONE">
        <title>A First Insight into the Genome of the Filter-Feeder Mussel Mytilus galloprovincialis.</title>
        <authorList>
            <person name="Murgarella M."/>
            <person name="Puiu D."/>
            <person name="Novoa B."/>
            <person name="Figueras A."/>
            <person name="Posada D."/>
            <person name="Canchaya C."/>
        </authorList>
    </citation>
    <scope>NUCLEOTIDE SEQUENCE [LARGE SCALE GENOMIC DNA]</scope>
    <source>
        <tissue evidence="3">Muscle</tissue>
    </source>
</reference>
<feature type="non-terminal residue" evidence="3">
    <location>
        <position position="1"/>
    </location>
</feature>
<gene>
    <name evidence="3" type="ORF">AM593_09449</name>
</gene>
<dbReference type="GO" id="GO:0048193">
    <property type="term" value="P:Golgi vesicle transport"/>
    <property type="evidence" value="ECO:0007669"/>
    <property type="project" value="TreeGrafter"/>
</dbReference>
<sequence>LENKVTKSKVQSKEVGKGDNSDIQTDDVKILNEKVKRLEGLLSRCKDTIKTNKEKYTQITTEKEQINKQLHEKNAELEKVKTSAAPDTMIKLQNQMKEARKVIEQLEVDREVAIAEVKKQVHEEMELKDQELREIRQQCALLQEENKTNTDKVDRLEKSSQETLEKSREIIKRLKDEKKQVVVESEERIKQAEKTIEEEKENLIQELSRAKAAAVTCLQEETHKKVEGEVQKTVEERDQFWEKQIHDMEKQHSSAIQTLVCIGSNRQLKEREENNWSEKEGERRDDRGKQWLSYITIRSLHTNTFIFEED</sequence>